<dbReference type="AlphaFoldDB" id="A0A4Q7KRV7"/>
<dbReference type="EMBL" id="SGWQ01000004">
    <property type="protein sequence ID" value="RZS39146.1"/>
    <property type="molecule type" value="Genomic_DNA"/>
</dbReference>
<evidence type="ECO:0000313" key="2">
    <source>
        <dbReference type="Proteomes" id="UP000294257"/>
    </source>
</evidence>
<dbReference type="Pfam" id="PF09355">
    <property type="entry name" value="Phage_Gp19"/>
    <property type="match status" value="1"/>
</dbReference>
<reference evidence="1 2" key="1">
    <citation type="submission" date="2019-02" db="EMBL/GenBank/DDBJ databases">
        <title>Genomic Encyclopedia of Type Strains, Phase IV (KMG-IV): sequencing the most valuable type-strain genomes for metagenomic binning, comparative biology and taxonomic classification.</title>
        <authorList>
            <person name="Goeker M."/>
        </authorList>
    </citation>
    <scope>NUCLEOTIDE SEQUENCE [LARGE SCALE GENOMIC DNA]</scope>
    <source>
        <strain evidence="1 2">DSM 101727</strain>
    </source>
</reference>
<proteinExistence type="predicted"/>
<organism evidence="1 2">
    <name type="scientific">Herbihabitans rhizosphaerae</name>
    <dbReference type="NCBI Taxonomy" id="1872711"/>
    <lineage>
        <taxon>Bacteria</taxon>
        <taxon>Bacillati</taxon>
        <taxon>Actinomycetota</taxon>
        <taxon>Actinomycetes</taxon>
        <taxon>Pseudonocardiales</taxon>
        <taxon>Pseudonocardiaceae</taxon>
        <taxon>Herbihabitans</taxon>
    </lineage>
</organism>
<dbReference type="InterPro" id="IPR018963">
    <property type="entry name" value="Mycophage_D29_Gp19"/>
</dbReference>
<gene>
    <name evidence="1" type="ORF">EV193_104362</name>
</gene>
<comment type="caution">
    <text evidence="1">The sequence shown here is derived from an EMBL/GenBank/DDBJ whole genome shotgun (WGS) entry which is preliminary data.</text>
</comment>
<protein>
    <submittedName>
        <fullName evidence="1">Gp19/Gp15/Gp42-like protein</fullName>
    </submittedName>
</protein>
<sequence>MTARLADIEAELLARIPNLVTRANAEPAYKALVVRVECDAVLRVVRNPGGYRQETAGDYSYSADPRAASGYLFVTDDEWRLLGVARGAFTIAPVVNPAYPGPFPLPPDDLTGWS</sequence>
<evidence type="ECO:0000313" key="1">
    <source>
        <dbReference type="EMBL" id="RZS39146.1"/>
    </source>
</evidence>
<accession>A0A4Q7KRV7</accession>
<dbReference type="Proteomes" id="UP000294257">
    <property type="component" value="Unassembled WGS sequence"/>
</dbReference>
<name>A0A4Q7KRV7_9PSEU</name>
<keyword evidence="2" id="KW-1185">Reference proteome</keyword>